<evidence type="ECO:0000256" key="1">
    <source>
        <dbReference type="SAM" id="Phobius"/>
    </source>
</evidence>
<protein>
    <recommendedName>
        <fullName evidence="4">FAR-17a/AIG1-like protein</fullName>
    </recommendedName>
</protein>
<dbReference type="AlphaFoldDB" id="A0AA38XUN9"/>
<evidence type="ECO:0000313" key="3">
    <source>
        <dbReference type="Proteomes" id="UP001172681"/>
    </source>
</evidence>
<feature type="transmembrane region" description="Helical" evidence="1">
    <location>
        <begin position="172"/>
        <end position="193"/>
    </location>
</feature>
<name>A0AA38XUN9_9EURO</name>
<dbReference type="PANTHER" id="PTHR12242:SF1">
    <property type="entry name" value="MYND-TYPE DOMAIN-CONTAINING PROTEIN"/>
    <property type="match status" value="1"/>
</dbReference>
<dbReference type="GO" id="GO:0016020">
    <property type="term" value="C:membrane"/>
    <property type="evidence" value="ECO:0007669"/>
    <property type="project" value="TreeGrafter"/>
</dbReference>
<feature type="transmembrane region" description="Helical" evidence="1">
    <location>
        <begin position="151"/>
        <end position="167"/>
    </location>
</feature>
<keyword evidence="1" id="KW-0472">Membrane</keyword>
<gene>
    <name evidence="2" type="ORF">H2204_011218</name>
</gene>
<dbReference type="EMBL" id="JAPDRN010000101">
    <property type="protein sequence ID" value="KAJ9623312.1"/>
    <property type="molecule type" value="Genomic_DNA"/>
</dbReference>
<feature type="transmembrane region" description="Helical" evidence="1">
    <location>
        <begin position="31"/>
        <end position="51"/>
    </location>
</feature>
<organism evidence="2 3">
    <name type="scientific">Knufia peltigerae</name>
    <dbReference type="NCBI Taxonomy" id="1002370"/>
    <lineage>
        <taxon>Eukaryota</taxon>
        <taxon>Fungi</taxon>
        <taxon>Dikarya</taxon>
        <taxon>Ascomycota</taxon>
        <taxon>Pezizomycotina</taxon>
        <taxon>Eurotiomycetes</taxon>
        <taxon>Chaetothyriomycetidae</taxon>
        <taxon>Chaetothyriales</taxon>
        <taxon>Trichomeriaceae</taxon>
        <taxon>Knufia</taxon>
    </lineage>
</organism>
<accession>A0AA38XUN9</accession>
<keyword evidence="1" id="KW-0812">Transmembrane</keyword>
<dbReference type="PANTHER" id="PTHR12242">
    <property type="entry name" value="OS02G0130600 PROTEIN-RELATED"/>
    <property type="match status" value="1"/>
</dbReference>
<dbReference type="Proteomes" id="UP001172681">
    <property type="component" value="Unassembled WGS sequence"/>
</dbReference>
<sequence>MRKPDLTLRSLIPPSIYPFTTSWLLPPLALALLRLLFFAYCLATQLTNWIYDGIHSASYLIGQEFSYFTVLTYWGILFYSLVAGTHTLVYALRGRSWLESWPRSTLQALHSFFYTTIVTLPFLVTIVYWAVLYDGPWFPVTFDGWSNISRHALNSLFALCELVLPATHTPPLLHLVGLIILLLLYLALAYLTHATQHFYVYSFLDPSKGSGKVTGYCFGIAAGIIVIFFVAWAVIWLRQRYTGDAKRSKRDITRHTPVDQEVEMSADIERAK</sequence>
<reference evidence="2" key="1">
    <citation type="submission" date="2022-10" db="EMBL/GenBank/DDBJ databases">
        <title>Culturing micro-colonial fungi from biological soil crusts in the Mojave desert and describing Neophaeococcomyces mojavensis, and introducing the new genera and species Taxawa tesnikishii.</title>
        <authorList>
            <person name="Kurbessoian T."/>
            <person name="Stajich J.E."/>
        </authorList>
    </citation>
    <scope>NUCLEOTIDE SEQUENCE</scope>
    <source>
        <strain evidence="2">TK_35</strain>
    </source>
</reference>
<feature type="transmembrane region" description="Helical" evidence="1">
    <location>
        <begin position="71"/>
        <end position="92"/>
    </location>
</feature>
<keyword evidence="3" id="KW-1185">Reference proteome</keyword>
<feature type="transmembrane region" description="Helical" evidence="1">
    <location>
        <begin position="213"/>
        <end position="237"/>
    </location>
</feature>
<comment type="caution">
    <text evidence="2">The sequence shown here is derived from an EMBL/GenBank/DDBJ whole genome shotgun (WGS) entry which is preliminary data.</text>
</comment>
<proteinExistence type="predicted"/>
<keyword evidence="1" id="KW-1133">Transmembrane helix</keyword>
<feature type="transmembrane region" description="Helical" evidence="1">
    <location>
        <begin position="112"/>
        <end position="131"/>
    </location>
</feature>
<evidence type="ECO:0000313" key="2">
    <source>
        <dbReference type="EMBL" id="KAJ9623312.1"/>
    </source>
</evidence>
<evidence type="ECO:0008006" key="4">
    <source>
        <dbReference type="Google" id="ProtNLM"/>
    </source>
</evidence>